<feature type="region of interest" description="Disordered" evidence="6">
    <location>
        <begin position="75"/>
        <end position="95"/>
    </location>
</feature>
<feature type="chain" id="PRO_5016386580" evidence="8">
    <location>
        <begin position="27"/>
        <end position="382"/>
    </location>
</feature>
<dbReference type="Gene3D" id="3.40.50.200">
    <property type="entry name" value="Peptidase S8/S53 domain"/>
    <property type="match status" value="1"/>
</dbReference>
<gene>
    <name evidence="10" type="ORF">BC793_12716</name>
</gene>
<evidence type="ECO:0000256" key="1">
    <source>
        <dbReference type="ARBA" id="ARBA00011073"/>
    </source>
</evidence>
<evidence type="ECO:0000256" key="5">
    <source>
        <dbReference type="PROSITE-ProRule" id="PRU01240"/>
    </source>
</evidence>
<keyword evidence="7" id="KW-1133">Transmembrane helix</keyword>
<feature type="compositionally biased region" description="Basic and acidic residues" evidence="6">
    <location>
        <begin position="86"/>
        <end position="95"/>
    </location>
</feature>
<protein>
    <submittedName>
        <fullName evidence="10">Type VII secretion-associated serine protease mycosin</fullName>
    </submittedName>
</protein>
<reference evidence="10 11" key="1">
    <citation type="submission" date="2018-05" db="EMBL/GenBank/DDBJ databases">
        <title>Genomic Encyclopedia of Archaeal and Bacterial Type Strains, Phase II (KMG-II): from individual species to whole genera.</title>
        <authorList>
            <person name="Goeker M."/>
        </authorList>
    </citation>
    <scope>NUCLEOTIDE SEQUENCE [LARGE SCALE GENOMIC DNA]</scope>
    <source>
        <strain evidence="10 11">DSM 45184</strain>
    </source>
</reference>
<dbReference type="InterPro" id="IPR036852">
    <property type="entry name" value="Peptidase_S8/S53_dom_sf"/>
</dbReference>
<dbReference type="Proteomes" id="UP000245697">
    <property type="component" value="Unassembled WGS sequence"/>
</dbReference>
<feature type="transmembrane region" description="Helical" evidence="7">
    <location>
        <begin position="353"/>
        <end position="374"/>
    </location>
</feature>
<dbReference type="GO" id="GO:0006508">
    <property type="term" value="P:proteolysis"/>
    <property type="evidence" value="ECO:0007669"/>
    <property type="project" value="UniProtKB-KW"/>
</dbReference>
<evidence type="ECO:0000313" key="10">
    <source>
        <dbReference type="EMBL" id="PWK34384.1"/>
    </source>
</evidence>
<dbReference type="SUPFAM" id="SSF52743">
    <property type="entry name" value="Subtilisin-like"/>
    <property type="match status" value="1"/>
</dbReference>
<evidence type="ECO:0000259" key="9">
    <source>
        <dbReference type="Pfam" id="PF00082"/>
    </source>
</evidence>
<keyword evidence="3 5" id="KW-0378">Hydrolase</keyword>
<evidence type="ECO:0000313" key="11">
    <source>
        <dbReference type="Proteomes" id="UP000245697"/>
    </source>
</evidence>
<dbReference type="PANTHER" id="PTHR43806:SF11">
    <property type="entry name" value="CEREVISIN-RELATED"/>
    <property type="match status" value="1"/>
</dbReference>
<dbReference type="EMBL" id="QGGR01000027">
    <property type="protein sequence ID" value="PWK34384.1"/>
    <property type="molecule type" value="Genomic_DNA"/>
</dbReference>
<feature type="compositionally biased region" description="Low complexity" evidence="6">
    <location>
        <begin position="313"/>
        <end position="340"/>
    </location>
</feature>
<feature type="domain" description="Peptidase S8/S53" evidence="9">
    <location>
        <begin position="50"/>
        <end position="295"/>
    </location>
</feature>
<proteinExistence type="inferred from homology"/>
<name>A0A316FAV9_9ACTN</name>
<sequence>MRARANLAYSCVSIIIAIAPSSPAQADQVRSAQWFAGYLKLNQAHQITKGHGVTVAVVDSGVTPHIDIARNLRRGTDTVSGGDGFGQKDDSEGHGTKMAGLIAGHGHDGNGGVLGIAPEASLIPVKGAGRIDESDGITPGIKWAAEASADIINVSVTASRGRPLTEAISAAASADSLVVAAVGNTSENSRLAYPAAISEVLAVGATGRDGQRADFSITGSAVDICAPGVDIVTTFQANKYYKGNGTSEATAVVSGAAALVRAKFPTLSAQEVAHRLTSTADDNGPRGRDEQCGFGVLNIVKALTADVPPLNPAGASGSAGPTAAASAGVSASPGAGAGASTDVASPEPAGSSFPLVAGIAAGVVAVGALLAFMIRRRRRGAS</sequence>
<evidence type="ECO:0000256" key="4">
    <source>
        <dbReference type="ARBA" id="ARBA00022825"/>
    </source>
</evidence>
<dbReference type="InterPro" id="IPR015500">
    <property type="entry name" value="Peptidase_S8_subtilisin-rel"/>
</dbReference>
<dbReference type="InterPro" id="IPR050131">
    <property type="entry name" value="Peptidase_S8_subtilisin-like"/>
</dbReference>
<evidence type="ECO:0000256" key="3">
    <source>
        <dbReference type="ARBA" id="ARBA00022801"/>
    </source>
</evidence>
<comment type="similarity">
    <text evidence="1 5">Belongs to the peptidase S8 family.</text>
</comment>
<dbReference type="PROSITE" id="PS51892">
    <property type="entry name" value="SUBTILASE"/>
    <property type="match status" value="1"/>
</dbReference>
<keyword evidence="11" id="KW-1185">Reference proteome</keyword>
<feature type="region of interest" description="Disordered" evidence="6">
    <location>
        <begin position="313"/>
        <end position="347"/>
    </location>
</feature>
<feature type="active site" description="Charge relay system" evidence="5">
    <location>
        <position position="94"/>
    </location>
</feature>
<keyword evidence="2 5" id="KW-0645">Protease</keyword>
<evidence type="ECO:0000256" key="8">
    <source>
        <dbReference type="SAM" id="SignalP"/>
    </source>
</evidence>
<dbReference type="GO" id="GO:0004252">
    <property type="term" value="F:serine-type endopeptidase activity"/>
    <property type="evidence" value="ECO:0007669"/>
    <property type="project" value="UniProtKB-UniRule"/>
</dbReference>
<comment type="caution">
    <text evidence="10">The sequence shown here is derived from an EMBL/GenBank/DDBJ whole genome shotgun (WGS) entry which is preliminary data.</text>
</comment>
<dbReference type="OrthoDB" id="5240330at2"/>
<keyword evidence="8" id="KW-0732">Signal</keyword>
<feature type="active site" description="Charge relay system" evidence="5">
    <location>
        <position position="59"/>
    </location>
</feature>
<dbReference type="RefSeq" id="WP_109601580.1">
    <property type="nucleotide sequence ID" value="NZ_BONA01000079.1"/>
</dbReference>
<keyword evidence="7" id="KW-0472">Membrane</keyword>
<keyword evidence="4 5" id="KW-0720">Serine protease</keyword>
<dbReference type="AlphaFoldDB" id="A0A316FAV9"/>
<evidence type="ECO:0000256" key="2">
    <source>
        <dbReference type="ARBA" id="ARBA00022670"/>
    </source>
</evidence>
<evidence type="ECO:0000256" key="7">
    <source>
        <dbReference type="SAM" id="Phobius"/>
    </source>
</evidence>
<organism evidence="10 11">
    <name type="scientific">Actinoplanes xinjiangensis</name>
    <dbReference type="NCBI Taxonomy" id="512350"/>
    <lineage>
        <taxon>Bacteria</taxon>
        <taxon>Bacillati</taxon>
        <taxon>Actinomycetota</taxon>
        <taxon>Actinomycetes</taxon>
        <taxon>Micromonosporales</taxon>
        <taxon>Micromonosporaceae</taxon>
        <taxon>Actinoplanes</taxon>
    </lineage>
</organism>
<dbReference type="PANTHER" id="PTHR43806">
    <property type="entry name" value="PEPTIDASE S8"/>
    <property type="match status" value="1"/>
</dbReference>
<feature type="signal peptide" evidence="8">
    <location>
        <begin position="1"/>
        <end position="26"/>
    </location>
</feature>
<keyword evidence="7" id="KW-0812">Transmembrane</keyword>
<dbReference type="InterPro" id="IPR023827">
    <property type="entry name" value="Peptidase_S8_Asp-AS"/>
</dbReference>
<feature type="active site" description="Charge relay system" evidence="5">
    <location>
        <position position="247"/>
    </location>
</feature>
<dbReference type="PRINTS" id="PR00723">
    <property type="entry name" value="SUBTILISIN"/>
</dbReference>
<evidence type="ECO:0000256" key="6">
    <source>
        <dbReference type="SAM" id="MobiDB-lite"/>
    </source>
</evidence>
<dbReference type="Pfam" id="PF00082">
    <property type="entry name" value="Peptidase_S8"/>
    <property type="match status" value="1"/>
</dbReference>
<accession>A0A316FAV9</accession>
<dbReference type="PROSITE" id="PS00136">
    <property type="entry name" value="SUBTILASE_ASP"/>
    <property type="match status" value="1"/>
</dbReference>
<dbReference type="InterPro" id="IPR000209">
    <property type="entry name" value="Peptidase_S8/S53_dom"/>
</dbReference>